<reference evidence="1 2" key="1">
    <citation type="submission" date="2024-11" db="EMBL/GenBank/DDBJ databases">
        <title>Chromosome-level genome assembly of the freshwater bivalve Anodonta woodiana.</title>
        <authorList>
            <person name="Chen X."/>
        </authorList>
    </citation>
    <scope>NUCLEOTIDE SEQUENCE [LARGE SCALE GENOMIC DNA]</scope>
    <source>
        <strain evidence="1">MN2024</strain>
        <tissue evidence="1">Gills</tissue>
    </source>
</reference>
<dbReference type="Proteomes" id="UP001634394">
    <property type="component" value="Unassembled WGS sequence"/>
</dbReference>
<gene>
    <name evidence="1" type="ORF">ACJMK2_032881</name>
</gene>
<accession>A0ABD3X357</accession>
<dbReference type="AlphaFoldDB" id="A0ABD3X357"/>
<dbReference type="EMBL" id="JBJQND010000004">
    <property type="protein sequence ID" value="KAL3880659.1"/>
    <property type="molecule type" value="Genomic_DNA"/>
</dbReference>
<protein>
    <submittedName>
        <fullName evidence="1">Uncharacterized protein</fullName>
    </submittedName>
</protein>
<sequence length="336" mass="38229">MGYDPDKVPIVSIKGGGDRENVDRRYSFLETLLRRGEHAIVFLDDPLDSDEFKKPIVAQYEQVRGGSMSETVMLYDTKRLRVSTTSLEWPSGTELALPSLDLDQLVMPKVEVLPPMPSPANSEPLKEFMCLTWTSSVQEMMQRQREEWTRSLIQYSQRVALTSGRSVLMAGNFNYPTDQLSAMIDSMNQRAIKRLYEEVTPILAEHGLDQRSQVTYKVKPSKNLLKMKLYDCNSAKQNTRSVNECFVASEELELKKASFFDMETYTSRHITMETRWKSDPFHTGIRGSKAPWETSGDLKTKTRTATKLTACDSPKNVSPIQAELYVPQRPPRHSGG</sequence>
<proteinExistence type="predicted"/>
<name>A0ABD3X357_SINWO</name>
<comment type="caution">
    <text evidence="1">The sequence shown here is derived from an EMBL/GenBank/DDBJ whole genome shotgun (WGS) entry which is preliminary data.</text>
</comment>
<evidence type="ECO:0000313" key="1">
    <source>
        <dbReference type="EMBL" id="KAL3880659.1"/>
    </source>
</evidence>
<keyword evidence="2" id="KW-1185">Reference proteome</keyword>
<organism evidence="1 2">
    <name type="scientific">Sinanodonta woodiana</name>
    <name type="common">Chinese pond mussel</name>
    <name type="synonym">Anodonta woodiana</name>
    <dbReference type="NCBI Taxonomy" id="1069815"/>
    <lineage>
        <taxon>Eukaryota</taxon>
        <taxon>Metazoa</taxon>
        <taxon>Spiralia</taxon>
        <taxon>Lophotrochozoa</taxon>
        <taxon>Mollusca</taxon>
        <taxon>Bivalvia</taxon>
        <taxon>Autobranchia</taxon>
        <taxon>Heteroconchia</taxon>
        <taxon>Palaeoheterodonta</taxon>
        <taxon>Unionida</taxon>
        <taxon>Unionoidea</taxon>
        <taxon>Unionidae</taxon>
        <taxon>Unioninae</taxon>
        <taxon>Sinanodonta</taxon>
    </lineage>
</organism>
<evidence type="ECO:0000313" key="2">
    <source>
        <dbReference type="Proteomes" id="UP001634394"/>
    </source>
</evidence>